<dbReference type="GeneID" id="57089689"/>
<dbReference type="Proteomes" id="UP000015927">
    <property type="component" value="Chromosome"/>
</dbReference>
<dbReference type="RefSeq" id="WP_003658045.1">
    <property type="nucleotide sequence ID" value="NC_022112.1"/>
</dbReference>
<proteinExistence type="predicted"/>
<name>A0A826HVT2_LACPA</name>
<evidence type="ECO:0000313" key="2">
    <source>
        <dbReference type="Proteomes" id="UP000015927"/>
    </source>
</evidence>
<protein>
    <submittedName>
        <fullName evidence="1">Uncharacterized protein</fullName>
    </submittedName>
</protein>
<dbReference type="AlphaFoldDB" id="A0A826HVT2"/>
<accession>A0A826HVT2</accession>
<organism evidence="1 2">
    <name type="scientific">Lacticaseibacillus paracasei subsp. paracasei 8700:2</name>
    <dbReference type="NCBI Taxonomy" id="537973"/>
    <lineage>
        <taxon>Bacteria</taxon>
        <taxon>Bacillati</taxon>
        <taxon>Bacillota</taxon>
        <taxon>Bacilli</taxon>
        <taxon>Lactobacillales</taxon>
        <taxon>Lactobacillaceae</taxon>
        <taxon>Lacticaseibacillus</taxon>
    </lineage>
</organism>
<dbReference type="EMBL" id="CP002391">
    <property type="protein sequence ID" value="EEQ64772.1"/>
    <property type="molecule type" value="Genomic_DNA"/>
</dbReference>
<sequence>MAFVELENGNFINVNLIETLKFSVMQKKDEPNWIAYFDKGMQRITDADRIRILKTAGFVKIKKEKNDE</sequence>
<reference evidence="1 2" key="1">
    <citation type="submission" date="2010-12" db="EMBL/GenBank/DDBJ databases">
        <title>The Genome Sequence of Lactobacillus paracasei subsp. paracasei strain 8700:2.</title>
        <authorList>
            <consortium name="The Broad Institute Genome Sequencing Platform"/>
            <person name="Ward D."/>
            <person name="Earl A."/>
            <person name="Feldgarden M."/>
            <person name="Young S.K."/>
            <person name="Gargeya S."/>
            <person name="Zeng Q."/>
            <person name="Alvarado L."/>
            <person name="Berlin A."/>
            <person name="Bochicchio J."/>
            <person name="Chapman S.B."/>
            <person name="Chen Z."/>
            <person name="Freedman E."/>
            <person name="Gellesch M."/>
            <person name="Goldberg J."/>
            <person name="Griggs A."/>
            <person name="Gujja S."/>
            <person name="Heilman E."/>
            <person name="Heiman D."/>
            <person name="Howarth C."/>
            <person name="Mehta T."/>
            <person name="Neiman D."/>
            <person name="Pearson M."/>
            <person name="Roberts A."/>
            <person name="Saif S."/>
            <person name="Shea T."/>
            <person name="Shenoy N."/>
            <person name="Sisk P."/>
            <person name="Stolte C."/>
            <person name="Sykes S."/>
            <person name="White J."/>
            <person name="Yandava C."/>
            <person name="Saulnier D."/>
            <person name="Haas B."/>
            <person name="Nusbaum C."/>
            <person name="Birren B."/>
        </authorList>
    </citation>
    <scope>NUCLEOTIDE SEQUENCE [LARGE SCALE GENOMIC DNA]</scope>
    <source>
        <strain evidence="1 2">8700:2</strain>
    </source>
</reference>
<evidence type="ECO:0000313" key="1">
    <source>
        <dbReference type="EMBL" id="EEQ64772.1"/>
    </source>
</evidence>
<dbReference type="KEGG" id="lpi:LBPG_00221"/>
<gene>
    <name evidence="1" type="ORF">LBPG_00221</name>
</gene>